<accession>A0ABM7S7I3</accession>
<dbReference type="Proteomes" id="UP000825258">
    <property type="component" value="Chromosome"/>
</dbReference>
<proteinExistence type="predicted"/>
<evidence type="ECO:0000313" key="1">
    <source>
        <dbReference type="EMBL" id="BCY28583.1"/>
    </source>
</evidence>
<organism evidence="1 2">
    <name type="scientific">Flavobacterium okayamense</name>
    <dbReference type="NCBI Taxonomy" id="2830782"/>
    <lineage>
        <taxon>Bacteria</taxon>
        <taxon>Pseudomonadati</taxon>
        <taxon>Bacteroidota</taxon>
        <taxon>Flavobacteriia</taxon>
        <taxon>Flavobacteriales</taxon>
        <taxon>Flavobacteriaceae</taxon>
        <taxon>Flavobacterium</taxon>
    </lineage>
</organism>
<name>A0ABM7S7I3_9FLAO</name>
<evidence type="ECO:0000313" key="2">
    <source>
        <dbReference type="Proteomes" id="UP000825258"/>
    </source>
</evidence>
<sequence>MEAKLKFGLDQLLYGMKQNNVEQIYGKADFQFFDEDENVVLVYNKLKAKLTFYADEDFKLGYITTSNTELTFFGTTVLGKSKNEVLELFKANKIEKWEIEIVEGEEMLFNEDNWVFLYFDYNQLIKIEIGAVFNNQDEFDWKF</sequence>
<dbReference type="EMBL" id="AP024749">
    <property type="protein sequence ID" value="BCY28583.1"/>
    <property type="molecule type" value="Genomic_DNA"/>
</dbReference>
<dbReference type="RefSeq" id="WP_221257704.1">
    <property type="nucleotide sequence ID" value="NZ_AP024749.1"/>
</dbReference>
<reference evidence="1 2" key="1">
    <citation type="submission" date="2021-06" db="EMBL/GenBank/DDBJ databases">
        <title>Whole genome sequences of Flavobacterium sp. KK2020170 and assembly.</title>
        <authorList>
            <person name="Kitahara K."/>
            <person name="Miyoshi S."/>
            <person name="Uesaka K."/>
        </authorList>
    </citation>
    <scope>NUCLEOTIDE SEQUENCE [LARGE SCALE GENOMIC DNA]</scope>
    <source>
        <strain evidence="1 2">KK2020170</strain>
    </source>
</reference>
<gene>
    <name evidence="1" type="ORF">KK2020170_14510</name>
</gene>
<keyword evidence="2" id="KW-1185">Reference proteome</keyword>
<protein>
    <submittedName>
        <fullName evidence="1">Uncharacterized protein</fullName>
    </submittedName>
</protein>